<accession>A0ACB8TT99</accession>
<dbReference type="EMBL" id="MU274933">
    <property type="protein sequence ID" value="KAI0085223.1"/>
    <property type="molecule type" value="Genomic_DNA"/>
</dbReference>
<organism evidence="1 2">
    <name type="scientific">Irpex rosettiformis</name>
    <dbReference type="NCBI Taxonomy" id="378272"/>
    <lineage>
        <taxon>Eukaryota</taxon>
        <taxon>Fungi</taxon>
        <taxon>Dikarya</taxon>
        <taxon>Basidiomycota</taxon>
        <taxon>Agaricomycotina</taxon>
        <taxon>Agaricomycetes</taxon>
        <taxon>Polyporales</taxon>
        <taxon>Irpicaceae</taxon>
        <taxon>Irpex</taxon>
    </lineage>
</organism>
<reference evidence="1" key="1">
    <citation type="journal article" date="2021" name="Environ. Microbiol.">
        <title>Gene family expansions and transcriptome signatures uncover fungal adaptations to wood decay.</title>
        <authorList>
            <person name="Hage H."/>
            <person name="Miyauchi S."/>
            <person name="Viragh M."/>
            <person name="Drula E."/>
            <person name="Min B."/>
            <person name="Chaduli D."/>
            <person name="Navarro D."/>
            <person name="Favel A."/>
            <person name="Norest M."/>
            <person name="Lesage-Meessen L."/>
            <person name="Balint B."/>
            <person name="Merenyi Z."/>
            <person name="de Eugenio L."/>
            <person name="Morin E."/>
            <person name="Martinez A.T."/>
            <person name="Baldrian P."/>
            <person name="Stursova M."/>
            <person name="Martinez M.J."/>
            <person name="Novotny C."/>
            <person name="Magnuson J.K."/>
            <person name="Spatafora J.W."/>
            <person name="Maurice S."/>
            <person name="Pangilinan J."/>
            <person name="Andreopoulos W."/>
            <person name="LaButti K."/>
            <person name="Hundley H."/>
            <person name="Na H."/>
            <person name="Kuo A."/>
            <person name="Barry K."/>
            <person name="Lipzen A."/>
            <person name="Henrissat B."/>
            <person name="Riley R."/>
            <person name="Ahrendt S."/>
            <person name="Nagy L.G."/>
            <person name="Grigoriev I.V."/>
            <person name="Martin F."/>
            <person name="Rosso M.N."/>
        </authorList>
    </citation>
    <scope>NUCLEOTIDE SEQUENCE</scope>
    <source>
        <strain evidence="1">CBS 384.51</strain>
    </source>
</reference>
<sequence>MMSHKSRLGTFPLRSTRSVSPLPTRRDSDEQNPTHYSLIRLRLFAGSMRIDVPDDYEEEDVIQLIKEKHASRIRKATPKLNWPKEQIYAKDSVVPSAEAPKPQYLPQAENSSKSKNCPAKDIQKASPSSEGSTETQSLQRNEKDSRHGATPSSANEEQNAPVYDQHAQFDSIFRNRGIEFNPTLPTYEPCMEYTVELSEHLYAPGQKQDWLDTMSEAFTKEIEENERILESMRAMVNKAKSEAISTLREIDKADDLIDGVEREVLNVAGSEVLEKYRCKVAASRSSTREESARKAGPSDSLVRQVDAPQKVEKLEPRNVEQPAAPSCSLPKVEATASVPQRSPVRPPQAPTAIGKKRQRGSRFSANSSVDSGDEGDDEGPVAKKMRYSDVQRDGVATTTRPSSRIRGSRAIRKEPAPESVVASGSNLNIAPRASATPVSRHQSASVPLRAPNTTQSRVENEMVTSAKYKANHSKEQKHSSTHKSPSHENDATASHSSSSLRNPVKAVVTTTNASKPSMPDSRRRSRNSGLIHSIPGRLSGSVSQQAAERAGSQATPHPMGPSPRRIVHRQSAKRSNEALSAVGPSGLNGEKELH</sequence>
<name>A0ACB8TT99_9APHY</name>
<proteinExistence type="predicted"/>
<dbReference type="Proteomes" id="UP001055072">
    <property type="component" value="Unassembled WGS sequence"/>
</dbReference>
<evidence type="ECO:0000313" key="2">
    <source>
        <dbReference type="Proteomes" id="UP001055072"/>
    </source>
</evidence>
<keyword evidence="2" id="KW-1185">Reference proteome</keyword>
<gene>
    <name evidence="1" type="ORF">BDY19DRAFT_453981</name>
</gene>
<evidence type="ECO:0000313" key="1">
    <source>
        <dbReference type="EMBL" id="KAI0085223.1"/>
    </source>
</evidence>
<protein>
    <submittedName>
        <fullName evidence="1">Uncharacterized protein</fullName>
    </submittedName>
</protein>
<comment type="caution">
    <text evidence="1">The sequence shown here is derived from an EMBL/GenBank/DDBJ whole genome shotgun (WGS) entry which is preliminary data.</text>
</comment>